<feature type="signal peptide" evidence="2">
    <location>
        <begin position="1"/>
        <end position="24"/>
    </location>
</feature>
<evidence type="ECO:0000313" key="5">
    <source>
        <dbReference type="Proteomes" id="UP001165405"/>
    </source>
</evidence>
<protein>
    <recommendedName>
        <fullName evidence="3">DUF8094 domain-containing protein</fullName>
    </recommendedName>
</protein>
<dbReference type="InterPro" id="IPR006311">
    <property type="entry name" value="TAT_signal"/>
</dbReference>
<dbReference type="PROSITE" id="PS51318">
    <property type="entry name" value="TAT"/>
    <property type="match status" value="1"/>
</dbReference>
<dbReference type="AlphaFoldDB" id="A0AA41QCD4"/>
<evidence type="ECO:0000259" key="3">
    <source>
        <dbReference type="Pfam" id="PF26366"/>
    </source>
</evidence>
<accession>A0AA41QCD4</accession>
<keyword evidence="2" id="KW-0732">Signal</keyword>
<feature type="chain" id="PRO_5041215104" description="DUF8094 domain-containing protein" evidence="2">
    <location>
        <begin position="25"/>
        <end position="332"/>
    </location>
</feature>
<evidence type="ECO:0000256" key="1">
    <source>
        <dbReference type="SAM" id="Coils"/>
    </source>
</evidence>
<feature type="domain" description="DUF8094" evidence="3">
    <location>
        <begin position="38"/>
        <end position="323"/>
    </location>
</feature>
<comment type="caution">
    <text evidence="4">The sequence shown here is derived from an EMBL/GenBank/DDBJ whole genome shotgun (WGS) entry which is preliminary data.</text>
</comment>
<keyword evidence="5" id="KW-1185">Reference proteome</keyword>
<organism evidence="4 5">
    <name type="scientific">Antribacter soli</name>
    <dbReference type="NCBI Taxonomy" id="2910976"/>
    <lineage>
        <taxon>Bacteria</taxon>
        <taxon>Bacillati</taxon>
        <taxon>Actinomycetota</taxon>
        <taxon>Actinomycetes</taxon>
        <taxon>Micrococcales</taxon>
        <taxon>Promicromonosporaceae</taxon>
        <taxon>Antribacter</taxon>
    </lineage>
</organism>
<reference evidence="4" key="1">
    <citation type="submission" date="2022-01" db="EMBL/GenBank/DDBJ databases">
        <title>Antribacter sp. nov., isolated from Guizhou of China.</title>
        <authorList>
            <person name="Chengliang C."/>
            <person name="Ya Z."/>
        </authorList>
    </citation>
    <scope>NUCLEOTIDE SEQUENCE</scope>
    <source>
        <strain evidence="4">KLBMP 9083</strain>
    </source>
</reference>
<dbReference type="EMBL" id="JAKGSG010000018">
    <property type="protein sequence ID" value="MCF4120215.1"/>
    <property type="molecule type" value="Genomic_DNA"/>
</dbReference>
<dbReference type="Pfam" id="PF26366">
    <property type="entry name" value="DUF8094"/>
    <property type="match status" value="1"/>
</dbReference>
<keyword evidence="1" id="KW-0175">Coiled coil</keyword>
<dbReference type="PROSITE" id="PS51257">
    <property type="entry name" value="PROKAR_LIPOPROTEIN"/>
    <property type="match status" value="1"/>
</dbReference>
<dbReference type="Proteomes" id="UP001165405">
    <property type="component" value="Unassembled WGS sequence"/>
</dbReference>
<feature type="coiled-coil region" evidence="1">
    <location>
        <begin position="43"/>
        <end position="72"/>
    </location>
</feature>
<dbReference type="InterPro" id="IPR058407">
    <property type="entry name" value="DUF8094"/>
</dbReference>
<dbReference type="RefSeq" id="WP_236087935.1">
    <property type="nucleotide sequence ID" value="NZ_JAKGSG010000018.1"/>
</dbReference>
<gene>
    <name evidence="4" type="ORF">L1785_04405</name>
</gene>
<name>A0AA41QCD4_9MICO</name>
<evidence type="ECO:0000313" key="4">
    <source>
        <dbReference type="EMBL" id="MCF4120215.1"/>
    </source>
</evidence>
<sequence length="332" mass="35313">MNRRTRRTGLVALAATTALLAGCAAELPTPAAEEAVVAPVLGLDQEKRVLESVRATLEAAQANNDLESLKTRLTGPALDLRWRQLEVAQRRGNADLVTQLPMEAQQVVPPTTTTWPRTSFAVSVVPADLTPQRLMAFDQATARDPYRLWGWVQLLPNTVLPAFAKPDFGSEVLAPDDATLLVTPSDAVAQYSDVLNAGDGSQFAPTFTQDKFREFVAGNTATQTEALKAAAGSTYTMQFSTTEDPPRAMRTLDGGAIVMARLSSLESFNGPTGAKIGPQTETAKAIFGDAQPSNVLKITYVDVVALYVPAAGSIEQVSLVGFTHVADAVANS</sequence>
<proteinExistence type="predicted"/>
<evidence type="ECO:0000256" key="2">
    <source>
        <dbReference type="SAM" id="SignalP"/>
    </source>
</evidence>